<evidence type="ECO:0000256" key="3">
    <source>
        <dbReference type="ARBA" id="ARBA00022670"/>
    </source>
</evidence>
<organism evidence="10 11">
    <name type="scientific">Hymenobacter artigasi</name>
    <dbReference type="NCBI Taxonomy" id="2719616"/>
    <lineage>
        <taxon>Bacteria</taxon>
        <taxon>Pseudomonadati</taxon>
        <taxon>Bacteroidota</taxon>
        <taxon>Cytophagia</taxon>
        <taxon>Cytophagales</taxon>
        <taxon>Hymenobacteraceae</taxon>
        <taxon>Hymenobacter</taxon>
    </lineage>
</organism>
<dbReference type="Gene3D" id="3.40.50.880">
    <property type="match status" value="1"/>
</dbReference>
<keyword evidence="4" id="KW-0378">Hydrolase</keyword>
<dbReference type="CDD" id="cd01653">
    <property type="entry name" value="GATase1"/>
    <property type="match status" value="1"/>
</dbReference>
<dbReference type="CDD" id="cd06238">
    <property type="entry name" value="M14-like"/>
    <property type="match status" value="1"/>
</dbReference>
<keyword evidence="8" id="KW-0732">Signal</keyword>
<evidence type="ECO:0000256" key="6">
    <source>
        <dbReference type="ARBA" id="ARBA00023049"/>
    </source>
</evidence>
<feature type="signal peptide" evidence="8">
    <location>
        <begin position="1"/>
        <end position="28"/>
    </location>
</feature>
<dbReference type="Pfam" id="PF00246">
    <property type="entry name" value="Peptidase_M14"/>
    <property type="match status" value="1"/>
</dbReference>
<dbReference type="SUPFAM" id="SSF53187">
    <property type="entry name" value="Zn-dependent exopeptidases"/>
    <property type="match status" value="1"/>
</dbReference>
<dbReference type="RefSeq" id="WP_168673190.1">
    <property type="nucleotide sequence ID" value="NZ_JAAVTK010000005.1"/>
</dbReference>
<keyword evidence="3" id="KW-0645">Protease</keyword>
<name>A0ABX1HKQ4_9BACT</name>
<evidence type="ECO:0000256" key="7">
    <source>
        <dbReference type="PROSITE-ProRule" id="PRU01379"/>
    </source>
</evidence>
<protein>
    <recommendedName>
        <fullName evidence="9">Peptidase M14 domain-containing protein</fullName>
    </recommendedName>
</protein>
<dbReference type="InterPro" id="IPR000834">
    <property type="entry name" value="Peptidase_M14"/>
</dbReference>
<comment type="caution">
    <text evidence="7">Lacks conserved residue(s) required for the propagation of feature annotation.</text>
</comment>
<feature type="chain" id="PRO_5045185438" description="Peptidase M14 domain-containing protein" evidence="8">
    <location>
        <begin position="29"/>
        <end position="862"/>
    </location>
</feature>
<feature type="domain" description="Peptidase M14" evidence="9">
    <location>
        <begin position="51"/>
        <end position="380"/>
    </location>
</feature>
<keyword evidence="6" id="KW-0482">Metalloprotease</keyword>
<dbReference type="Proteomes" id="UP000717634">
    <property type="component" value="Unassembled WGS sequence"/>
</dbReference>
<evidence type="ECO:0000256" key="8">
    <source>
        <dbReference type="SAM" id="SignalP"/>
    </source>
</evidence>
<evidence type="ECO:0000313" key="11">
    <source>
        <dbReference type="Proteomes" id="UP000717634"/>
    </source>
</evidence>
<evidence type="ECO:0000256" key="5">
    <source>
        <dbReference type="ARBA" id="ARBA00022833"/>
    </source>
</evidence>
<dbReference type="PROSITE" id="PS52035">
    <property type="entry name" value="PEPTIDASE_M14"/>
    <property type="match status" value="1"/>
</dbReference>
<dbReference type="SUPFAM" id="SSF52317">
    <property type="entry name" value="Class I glutamine amidotransferase-like"/>
    <property type="match status" value="1"/>
</dbReference>
<gene>
    <name evidence="10" type="ORF">HBN54_002174</name>
</gene>
<reference evidence="10 11" key="1">
    <citation type="submission" date="2020-03" db="EMBL/GenBank/DDBJ databases">
        <title>Genomic Encyclopedia of Type Strains, Phase IV (KMG-V): Genome sequencing to study the core and pangenomes of soil and plant-associated prokaryotes.</title>
        <authorList>
            <person name="Whitman W."/>
        </authorList>
    </citation>
    <scope>NUCLEOTIDE SEQUENCE [LARGE SCALE GENOMIC DNA]</scope>
    <source>
        <strain evidence="10 11">1B</strain>
    </source>
</reference>
<evidence type="ECO:0000313" key="10">
    <source>
        <dbReference type="EMBL" id="NKI89576.1"/>
    </source>
</evidence>
<comment type="similarity">
    <text evidence="2 7">Belongs to the peptidase M14 family.</text>
</comment>
<dbReference type="PANTHER" id="PTHR11705">
    <property type="entry name" value="PROTEASE FAMILY M14 CARBOXYPEPTIDASE A,B"/>
    <property type="match status" value="1"/>
</dbReference>
<accession>A0ABX1HKQ4</accession>
<evidence type="ECO:0000259" key="9">
    <source>
        <dbReference type="PROSITE" id="PS52035"/>
    </source>
</evidence>
<evidence type="ECO:0000256" key="4">
    <source>
        <dbReference type="ARBA" id="ARBA00022801"/>
    </source>
</evidence>
<evidence type="ECO:0000256" key="1">
    <source>
        <dbReference type="ARBA" id="ARBA00001947"/>
    </source>
</evidence>
<keyword evidence="5" id="KW-0862">Zinc</keyword>
<comment type="caution">
    <text evidence="10">The sequence shown here is derived from an EMBL/GenBank/DDBJ whole genome shotgun (WGS) entry which is preliminary data.</text>
</comment>
<sequence length="862" mass="96035">MRVSSSATSLRVGSCWLLLLLLSFTTRAQTTDATGPLLTPEQFLGYKLGAQFTPHAELLRYVAHITAHAPGRMKLVRYGSTYEKRPLEVVQIASAETFGRLDDVRHNNLKLAGLESGGGKSQEPAVCWLSYNVHGNEAVSSEAVMQVLYDLANPQDQQMQDWLKNTVVIVDPCINPDGHDRYVNWYNRVRNQSPNTSPDSWEHHEPWPGGRFNHYYFDLNRDWAWQTQQETKQRIALYNQWLPAVHADFHEMGPNNTYYFSPAAKPYHADLTAWQRKFQGVLGDYNKVAFDKNNWLYFTREVYDLYAPTYGDTWPSFNGAIGMTYEQGGGGPAGVAYARLDGDTLTLAQRIAHHHAASRATIQATAERHDDLLREFQSYFATAASKPQGEYKSYVMAAGNDPGQLHAFTQYLDRNQIRYGYAPKRVKTRGFNYTSGKTGDVQIEPRDVVISMYQPKSTLVKVLFEPRPQLEDSLTYDITSWALPYAFGLKSYAIAGRLDASGSATAAPAVKGSAAMADKPYAYLARWNSLQDVRFLSRLLQQKVKVRYAEKAFESEGQQYAPGTLIITRTGNDGLGARFDQLVRAQADSAGTTVMAVKSGFSTTGRDLGSGSVHFVKQPTVAVVAGTGVDATAFGEVWHFFEQQLGYPITVLGTDYLSRVSLNKYDVLILPNGGGYGDVYNDRNLESLKTWVRDGGRLIAMEGAARFLAGKKDFLLKTKTADSVAIKKAAKEKPYRLLRRYGDAEREEAEDAVQGSIYRVQLDNTHPLAFGYGDTYFALVRNPLNYNFLGKGGWNVGVIKKDSYSAGFTGTKARKELSDTFVVGTQDLGRGEVVYLGDNPLFRAFWQGGKLMFGNAVFLVGQ</sequence>
<dbReference type="InterPro" id="IPR029062">
    <property type="entry name" value="Class_I_gatase-like"/>
</dbReference>
<dbReference type="EMBL" id="JAAVTK010000005">
    <property type="protein sequence ID" value="NKI89576.1"/>
    <property type="molecule type" value="Genomic_DNA"/>
</dbReference>
<proteinExistence type="inferred from homology"/>
<evidence type="ECO:0000256" key="2">
    <source>
        <dbReference type="ARBA" id="ARBA00005988"/>
    </source>
</evidence>
<dbReference type="SMART" id="SM00631">
    <property type="entry name" value="Zn_pept"/>
    <property type="match status" value="1"/>
</dbReference>
<dbReference type="Gene3D" id="3.40.630.10">
    <property type="entry name" value="Zn peptidases"/>
    <property type="match status" value="1"/>
</dbReference>
<keyword evidence="11" id="KW-1185">Reference proteome</keyword>
<dbReference type="PANTHER" id="PTHR11705:SF143">
    <property type="entry name" value="SLL0236 PROTEIN"/>
    <property type="match status" value="1"/>
</dbReference>
<comment type="cofactor">
    <cofactor evidence="1">
        <name>Zn(2+)</name>
        <dbReference type="ChEBI" id="CHEBI:29105"/>
    </cofactor>
</comment>